<keyword evidence="2" id="KW-1003">Cell membrane</keyword>
<dbReference type="PANTHER" id="PTHR30287">
    <property type="entry name" value="MEMBRANE COMPONENT OF PREDICTED ABC SUPERFAMILY METABOLITE UPTAKE TRANSPORTER"/>
    <property type="match status" value="1"/>
</dbReference>
<keyword evidence="3 7" id="KW-0812">Transmembrane</keyword>
<feature type="transmembrane region" description="Helical" evidence="7">
    <location>
        <begin position="843"/>
        <end position="864"/>
    </location>
</feature>
<evidence type="ECO:0000256" key="1">
    <source>
        <dbReference type="ARBA" id="ARBA00004651"/>
    </source>
</evidence>
<organism evidence="9 10">
    <name type="scientific">Streptococcus dysgalactiae subsp. dysgalactiae</name>
    <dbReference type="NCBI Taxonomy" id="99822"/>
    <lineage>
        <taxon>Bacteria</taxon>
        <taxon>Bacillati</taxon>
        <taxon>Bacillota</taxon>
        <taxon>Bacilli</taxon>
        <taxon>Lactobacillales</taxon>
        <taxon>Streptococcaceae</taxon>
        <taxon>Streptococcus</taxon>
    </lineage>
</organism>
<feature type="coiled-coil region" evidence="6">
    <location>
        <begin position="282"/>
        <end position="312"/>
    </location>
</feature>
<evidence type="ECO:0000256" key="7">
    <source>
        <dbReference type="SAM" id="Phobius"/>
    </source>
</evidence>
<evidence type="ECO:0000259" key="8">
    <source>
        <dbReference type="Pfam" id="PF02687"/>
    </source>
</evidence>
<evidence type="ECO:0000256" key="2">
    <source>
        <dbReference type="ARBA" id="ARBA00022475"/>
    </source>
</evidence>
<name>A0A380JV03_STRDY</name>
<protein>
    <submittedName>
        <fullName evidence="9">ABC transporter permease</fullName>
    </submittedName>
</protein>
<keyword evidence="6" id="KW-0175">Coiled coil</keyword>
<comment type="subcellular location">
    <subcellularLocation>
        <location evidence="1">Cell membrane</location>
        <topology evidence="1">Multi-pass membrane protein</topology>
    </subcellularLocation>
</comment>
<keyword evidence="5 7" id="KW-0472">Membrane</keyword>
<evidence type="ECO:0000256" key="6">
    <source>
        <dbReference type="SAM" id="Coils"/>
    </source>
</evidence>
<dbReference type="AlphaFoldDB" id="A0A380JV03"/>
<sequence length="881" mass="98451">MMITKTLWKDMIRAIKKSKGRFFSLMCLMALGSFALVGLNVTGPDMERTASHYLEKQQVMDMAVLASHQFSQEDRKELNTLKDVVLEYGHLIDLNITKNQQALRLYSLPNKLSKPLLVEGHWPKQDTEIVLSTTLEKSYQLGDTIRVTPPSKGLLTSERFRVVGFAHSSELWSKSNLGGASAGDGSLYAYAFSRPNVFKGNVNILRLRFNNLRFANAFSKQYRQTVTQNQTTLDQLLQDNSHRRYEELQGQYKLALTNGKAKLQSEQATLADREQELAFLEGSALQEAKNQLEQAHKALAQEKSRLRQVELAQSKLERPHYTTYNRSTLPGAEGYRTYATSISSISNVGNIFPLVLYLVAALVAFTTMTRYVDEERTTSGLLKALGYSNREISLKFLGYGLLASFLGTSLGVLGGTYVLPALISDILTAPLTIGKTHLYFYDAYSALAYSLALLSTVLPAYLVVKKELFLNAAQLLLPKPPSKGANIWLEHITIIWKRLSFSHKVTIRNIFRYKQKMLMTIIGVAGSVALLFAGLGIQSSLAKVIDHQFGELTTYDILAVGASKSTLAEEASLQKFLTGKEIARQKKISYAQLTLPIKGITDKQTISILSTPAKTLSPYVNLLDSHKQKAVAIPKSGVLISEKLASYYHVKAGDELWLQDNGLENDKIKLKVKQVIDMTVGHYLIMSDTYYAKQFNNLETSPAYFINLKHSSHKKVKQLASKMLALKAITVVSQNANQVQAVQLMVASLDQVMSLLVIVSVLLAIVILYNLTSINIAERIRELSTVKVLGFYDKEVTFYIYRETIYLSLIGILIGILLGKALHTYIMRMISTGDIQFGNKVDSYVYLVPIVIILSLLLVLGIWVHQHLKKVDMLEALKSID</sequence>
<evidence type="ECO:0000256" key="5">
    <source>
        <dbReference type="ARBA" id="ARBA00023136"/>
    </source>
</evidence>
<gene>
    <name evidence="9" type="ORF">NCTC4670_00940</name>
</gene>
<evidence type="ECO:0000256" key="4">
    <source>
        <dbReference type="ARBA" id="ARBA00022989"/>
    </source>
</evidence>
<feature type="transmembrane region" description="Helical" evidence="7">
    <location>
        <begin position="804"/>
        <end position="823"/>
    </location>
</feature>
<evidence type="ECO:0000313" key="10">
    <source>
        <dbReference type="Proteomes" id="UP000254797"/>
    </source>
</evidence>
<dbReference type="EMBL" id="UHFG01000004">
    <property type="protein sequence ID" value="SUN49323.1"/>
    <property type="molecule type" value="Genomic_DNA"/>
</dbReference>
<dbReference type="Proteomes" id="UP000254797">
    <property type="component" value="Unassembled WGS sequence"/>
</dbReference>
<evidence type="ECO:0000313" key="9">
    <source>
        <dbReference type="EMBL" id="SUN49323.1"/>
    </source>
</evidence>
<feature type="transmembrane region" description="Helical" evidence="7">
    <location>
        <begin position="517"/>
        <end position="537"/>
    </location>
</feature>
<dbReference type="InterPro" id="IPR038766">
    <property type="entry name" value="Membrane_comp_ABC_pdt"/>
</dbReference>
<feature type="domain" description="ABC3 transporter permease C-terminal" evidence="8">
    <location>
        <begin position="350"/>
        <end position="467"/>
    </location>
</feature>
<accession>A0A380JV03</accession>
<evidence type="ECO:0000256" key="3">
    <source>
        <dbReference type="ARBA" id="ARBA00022692"/>
    </source>
</evidence>
<feature type="domain" description="ABC3 transporter permease C-terminal" evidence="8">
    <location>
        <begin position="755"/>
        <end position="862"/>
    </location>
</feature>
<dbReference type="PANTHER" id="PTHR30287:SF1">
    <property type="entry name" value="INNER MEMBRANE PROTEIN"/>
    <property type="match status" value="1"/>
</dbReference>
<dbReference type="GO" id="GO:0005886">
    <property type="term" value="C:plasma membrane"/>
    <property type="evidence" value="ECO:0007669"/>
    <property type="project" value="UniProtKB-SubCell"/>
</dbReference>
<feature type="transmembrane region" description="Helical" evidence="7">
    <location>
        <begin position="351"/>
        <end position="372"/>
    </location>
</feature>
<feature type="transmembrane region" description="Helical" evidence="7">
    <location>
        <begin position="396"/>
        <end position="423"/>
    </location>
</feature>
<dbReference type="InterPro" id="IPR003838">
    <property type="entry name" value="ABC3_permease_C"/>
</dbReference>
<keyword evidence="4 7" id="KW-1133">Transmembrane helix</keyword>
<feature type="transmembrane region" description="Helical" evidence="7">
    <location>
        <begin position="443"/>
        <end position="464"/>
    </location>
</feature>
<feature type="transmembrane region" description="Helical" evidence="7">
    <location>
        <begin position="752"/>
        <end position="771"/>
    </location>
</feature>
<proteinExistence type="predicted"/>
<dbReference type="Pfam" id="PF02687">
    <property type="entry name" value="FtsX"/>
    <property type="match status" value="2"/>
</dbReference>
<reference evidence="9 10" key="1">
    <citation type="submission" date="2018-06" db="EMBL/GenBank/DDBJ databases">
        <authorList>
            <consortium name="Pathogen Informatics"/>
            <person name="Doyle S."/>
        </authorList>
    </citation>
    <scope>NUCLEOTIDE SEQUENCE [LARGE SCALE GENOMIC DNA]</scope>
    <source>
        <strain evidence="9 10">NCTC4670</strain>
    </source>
</reference>